<reference evidence="14" key="1">
    <citation type="submission" date="2025-08" db="UniProtKB">
        <authorList>
            <consortium name="RefSeq"/>
        </authorList>
    </citation>
    <scope>IDENTIFICATION</scope>
    <source>
        <strain evidence="14">USDA-PBARC FA_bdor</strain>
        <tissue evidence="14">Whole organism</tissue>
    </source>
</reference>
<dbReference type="InterPro" id="IPR032259">
    <property type="entry name" value="HIBYL-CoA-H"/>
</dbReference>
<accession>A0A9R1T384</accession>
<dbReference type="GO" id="GO:0005739">
    <property type="term" value="C:mitochondrion"/>
    <property type="evidence" value="ECO:0007669"/>
    <property type="project" value="UniProtKB-SubCell"/>
</dbReference>
<sequence length="393" mass="43622">MENITSKLLVPNTRRTMQNILSRSIATHNIAANRNVEVNQSGEQDDVLFEEVGESGLITLNRTKALNALNLSMVQKIAPILKKWESSKSLVVIRGNGDKAFCAGGDVKSLVQGLNEPWGRAASCKFFREEYALNYLIGSLTKPYVALIHGITMGGGVGLSVHGKYRVATDKTVYAMPETAIGLYPDVGGTYVLPRLRGHLGFFLGLTGHRLKGVDVKLAGIATHYVQSLRLQQLTDDLLRSGGKGLEAILHSYEDKTPAEFSLEKHLDRIDKYFSADTVEEIIERLRNDGDDWAQGIIDNLSKMSPTSLKLTLKALQRGKKKSLLECLKVENRLSNAASRRDSDFYEGVRALLIDKDNKPKWNPNRLEEVTDTYVENMFSPLADDEELKVSEG</sequence>
<evidence type="ECO:0000256" key="1">
    <source>
        <dbReference type="ARBA" id="ARBA00001709"/>
    </source>
</evidence>
<dbReference type="CTD" id="26275"/>
<comment type="subcellular location">
    <subcellularLocation>
        <location evidence="2">Mitochondrion</location>
    </subcellularLocation>
</comment>
<dbReference type="GO" id="GO:0006574">
    <property type="term" value="P:L-valine catabolic process"/>
    <property type="evidence" value="ECO:0007669"/>
    <property type="project" value="TreeGrafter"/>
</dbReference>
<evidence type="ECO:0000313" key="13">
    <source>
        <dbReference type="Proteomes" id="UP000694866"/>
    </source>
</evidence>
<comment type="similarity">
    <text evidence="4">Belongs to the enoyl-CoA hydratase/isomerase family.</text>
</comment>
<dbReference type="KEGG" id="fas:105265889"/>
<dbReference type="CDD" id="cd06558">
    <property type="entry name" value="crotonase-like"/>
    <property type="match status" value="1"/>
</dbReference>
<dbReference type="OrthoDB" id="1737613at2759"/>
<feature type="domain" description="Enoyl-CoA hydratase/isomerase" evidence="12">
    <location>
        <begin position="56"/>
        <end position="379"/>
    </location>
</feature>
<gene>
    <name evidence="14" type="primary">Hibch</name>
</gene>
<evidence type="ECO:0000256" key="11">
    <source>
        <dbReference type="ARBA" id="ARBA00031181"/>
    </source>
</evidence>
<evidence type="ECO:0000256" key="2">
    <source>
        <dbReference type="ARBA" id="ARBA00004173"/>
    </source>
</evidence>
<dbReference type="Pfam" id="PF16113">
    <property type="entry name" value="ECH_2"/>
    <property type="match status" value="1"/>
</dbReference>
<evidence type="ECO:0000313" key="14">
    <source>
        <dbReference type="RefSeq" id="XP_011301978.1"/>
    </source>
</evidence>
<dbReference type="PANTHER" id="PTHR43176:SF3">
    <property type="entry name" value="3-HYDROXYISOBUTYRYL-COA HYDROLASE, MITOCHONDRIAL"/>
    <property type="match status" value="1"/>
</dbReference>
<dbReference type="GeneID" id="105265889"/>
<evidence type="ECO:0000256" key="10">
    <source>
        <dbReference type="ARBA" id="ARBA00024871"/>
    </source>
</evidence>
<dbReference type="SUPFAM" id="SSF52096">
    <property type="entry name" value="ClpP/crotonase"/>
    <property type="match status" value="1"/>
</dbReference>
<dbReference type="GO" id="GO:0003860">
    <property type="term" value="F:3-hydroxyisobutyryl-CoA hydrolase activity"/>
    <property type="evidence" value="ECO:0007669"/>
    <property type="project" value="UniProtKB-EC"/>
</dbReference>
<evidence type="ECO:0000256" key="6">
    <source>
        <dbReference type="ARBA" id="ARBA00016714"/>
    </source>
</evidence>
<evidence type="ECO:0000256" key="7">
    <source>
        <dbReference type="ARBA" id="ARBA00022456"/>
    </source>
</evidence>
<dbReference type="Gene3D" id="3.90.226.10">
    <property type="entry name" value="2-enoyl-CoA Hydratase, Chain A, domain 1"/>
    <property type="match status" value="1"/>
</dbReference>
<dbReference type="Proteomes" id="UP000694866">
    <property type="component" value="Unplaced"/>
</dbReference>
<comment type="catalytic activity">
    <reaction evidence="1">
        <text>3-hydroxy-2-methylpropanoyl-CoA + H2O = 3-hydroxy-2-methylpropanoate + CoA + H(+)</text>
        <dbReference type="Rhea" id="RHEA:20888"/>
        <dbReference type="ChEBI" id="CHEBI:11805"/>
        <dbReference type="ChEBI" id="CHEBI:15377"/>
        <dbReference type="ChEBI" id="CHEBI:15378"/>
        <dbReference type="ChEBI" id="CHEBI:57287"/>
        <dbReference type="ChEBI" id="CHEBI:57340"/>
        <dbReference type="EC" id="3.1.2.4"/>
    </reaction>
</comment>
<dbReference type="PANTHER" id="PTHR43176">
    <property type="entry name" value="3-HYDROXYISOBUTYRYL-COA HYDROLASE-RELATED"/>
    <property type="match status" value="1"/>
</dbReference>
<keyword evidence="9" id="KW-0496">Mitochondrion</keyword>
<protein>
    <recommendedName>
        <fullName evidence="6">3-hydroxyisobutyryl-CoA hydrolase, mitochondrial</fullName>
        <ecNumber evidence="5">3.1.2.4</ecNumber>
    </recommendedName>
    <alternativeName>
        <fullName evidence="11">3-hydroxyisobutyryl-coenzyme A hydrolase</fullName>
    </alternativeName>
</protein>
<dbReference type="FunFam" id="3.90.226.10:FF:000026">
    <property type="entry name" value="3-hydroxyisobutyryl-CoA hydrolase, mitochondrial"/>
    <property type="match status" value="1"/>
</dbReference>
<keyword evidence="8 14" id="KW-0378">Hydrolase</keyword>
<dbReference type="InterPro" id="IPR029045">
    <property type="entry name" value="ClpP/crotonase-like_dom_sf"/>
</dbReference>
<name>A0A9R1T384_9HYME</name>
<comment type="function">
    <text evidence="10">Hydrolyzes 3-hydroxyisobutyryl-CoA (HIBYL-CoA), a saline catabolite. Has high activity toward isobutyryl-CoA. Could be an isobutyryl-CoA dehydrogenase that functions in valine catabolism. Also hydrolyzes 3-hydroxypropanoyl-CoA.</text>
</comment>
<evidence type="ECO:0000256" key="3">
    <source>
        <dbReference type="ARBA" id="ARBA00005109"/>
    </source>
</evidence>
<evidence type="ECO:0000256" key="4">
    <source>
        <dbReference type="ARBA" id="ARBA00005254"/>
    </source>
</evidence>
<dbReference type="RefSeq" id="XP_011301978.1">
    <property type="nucleotide sequence ID" value="XM_011303676.1"/>
</dbReference>
<proteinExistence type="inferred from homology"/>
<evidence type="ECO:0000256" key="9">
    <source>
        <dbReference type="ARBA" id="ARBA00023128"/>
    </source>
</evidence>
<dbReference type="EC" id="3.1.2.4" evidence="5"/>
<comment type="pathway">
    <text evidence="3">Amino-acid degradation; L-valine degradation.</text>
</comment>
<dbReference type="InterPro" id="IPR045004">
    <property type="entry name" value="ECH_dom"/>
</dbReference>
<evidence type="ECO:0000256" key="5">
    <source>
        <dbReference type="ARBA" id="ARBA00011915"/>
    </source>
</evidence>
<keyword evidence="7" id="KW-0101">Branched-chain amino acid catabolism</keyword>
<organism evidence="13 14">
    <name type="scientific">Fopius arisanus</name>
    <dbReference type="NCBI Taxonomy" id="64838"/>
    <lineage>
        <taxon>Eukaryota</taxon>
        <taxon>Metazoa</taxon>
        <taxon>Ecdysozoa</taxon>
        <taxon>Arthropoda</taxon>
        <taxon>Hexapoda</taxon>
        <taxon>Insecta</taxon>
        <taxon>Pterygota</taxon>
        <taxon>Neoptera</taxon>
        <taxon>Endopterygota</taxon>
        <taxon>Hymenoptera</taxon>
        <taxon>Apocrita</taxon>
        <taxon>Ichneumonoidea</taxon>
        <taxon>Braconidae</taxon>
        <taxon>Opiinae</taxon>
        <taxon>Fopius</taxon>
    </lineage>
</organism>
<dbReference type="NCBIfam" id="NF004127">
    <property type="entry name" value="PRK05617.1"/>
    <property type="match status" value="1"/>
</dbReference>
<keyword evidence="13" id="KW-1185">Reference proteome</keyword>
<evidence type="ECO:0000259" key="12">
    <source>
        <dbReference type="Pfam" id="PF16113"/>
    </source>
</evidence>
<evidence type="ECO:0000256" key="8">
    <source>
        <dbReference type="ARBA" id="ARBA00022801"/>
    </source>
</evidence>
<dbReference type="AlphaFoldDB" id="A0A9R1T384"/>